<evidence type="ECO:0000256" key="3">
    <source>
        <dbReference type="SAM" id="MobiDB-lite"/>
    </source>
</evidence>
<keyword evidence="6" id="KW-1185">Reference proteome</keyword>
<name>A0ABU1JRG0_9PROT</name>
<evidence type="ECO:0000256" key="1">
    <source>
        <dbReference type="ARBA" id="ARBA00004613"/>
    </source>
</evidence>
<reference evidence="5 6" key="1">
    <citation type="submission" date="2023-07" db="EMBL/GenBank/DDBJ databases">
        <title>Sorghum-associated microbial communities from plants grown in Nebraska, USA.</title>
        <authorList>
            <person name="Schachtman D."/>
        </authorList>
    </citation>
    <scope>NUCLEOTIDE SEQUENCE [LARGE SCALE GENOMIC DNA]</scope>
    <source>
        <strain evidence="5 6">584</strain>
    </source>
</reference>
<protein>
    <submittedName>
        <fullName evidence="5">Sugar lactone lactonase YvrE</fullName>
    </submittedName>
</protein>
<comment type="caution">
    <text evidence="5">The sequence shown here is derived from an EMBL/GenBank/DDBJ whole genome shotgun (WGS) entry which is preliminary data.</text>
</comment>
<feature type="signal peptide" evidence="4">
    <location>
        <begin position="1"/>
        <end position="30"/>
    </location>
</feature>
<dbReference type="RefSeq" id="WP_309795692.1">
    <property type="nucleotide sequence ID" value="NZ_JAVDPW010000005.1"/>
</dbReference>
<dbReference type="Proteomes" id="UP001262410">
    <property type="component" value="Unassembled WGS sequence"/>
</dbReference>
<dbReference type="SUPFAM" id="SSF63829">
    <property type="entry name" value="Calcium-dependent phosphotriesterase"/>
    <property type="match status" value="1"/>
</dbReference>
<proteinExistence type="predicted"/>
<dbReference type="PANTHER" id="PTHR10009">
    <property type="entry name" value="PROTEIN YELLOW-RELATED"/>
    <property type="match status" value="1"/>
</dbReference>
<organism evidence="5 6">
    <name type="scientific">Inquilinus ginsengisoli</name>
    <dbReference type="NCBI Taxonomy" id="363840"/>
    <lineage>
        <taxon>Bacteria</taxon>
        <taxon>Pseudomonadati</taxon>
        <taxon>Pseudomonadota</taxon>
        <taxon>Alphaproteobacteria</taxon>
        <taxon>Rhodospirillales</taxon>
        <taxon>Rhodospirillaceae</taxon>
        <taxon>Inquilinus</taxon>
    </lineage>
</organism>
<accession>A0ABU1JRG0</accession>
<gene>
    <name evidence="5" type="ORF">E9232_003429</name>
</gene>
<keyword evidence="4" id="KW-0732">Signal</keyword>
<feature type="compositionally biased region" description="Polar residues" evidence="3">
    <location>
        <begin position="48"/>
        <end position="57"/>
    </location>
</feature>
<feature type="region of interest" description="Disordered" evidence="3">
    <location>
        <begin position="42"/>
        <end position="63"/>
    </location>
</feature>
<dbReference type="Pfam" id="PF03022">
    <property type="entry name" value="MRJP"/>
    <property type="match status" value="1"/>
</dbReference>
<evidence type="ECO:0000313" key="6">
    <source>
        <dbReference type="Proteomes" id="UP001262410"/>
    </source>
</evidence>
<comment type="subcellular location">
    <subcellularLocation>
        <location evidence="1">Secreted</location>
    </subcellularLocation>
</comment>
<keyword evidence="2" id="KW-0964">Secreted</keyword>
<evidence type="ECO:0000256" key="2">
    <source>
        <dbReference type="ARBA" id="ARBA00022525"/>
    </source>
</evidence>
<evidence type="ECO:0000256" key="4">
    <source>
        <dbReference type="SAM" id="SignalP"/>
    </source>
</evidence>
<dbReference type="PANTHER" id="PTHR10009:SF18">
    <property type="entry name" value="PROTEIN YELLOW-LIKE PROTEIN"/>
    <property type="match status" value="1"/>
</dbReference>
<dbReference type="Gene3D" id="2.120.10.30">
    <property type="entry name" value="TolB, C-terminal domain"/>
    <property type="match status" value="1"/>
</dbReference>
<feature type="chain" id="PRO_5046432000" evidence="4">
    <location>
        <begin position="31"/>
        <end position="421"/>
    </location>
</feature>
<sequence>MTPRIAGRRRSARFARTVAWSRIVIIIATAAAFEPAAAVAQKQGEPQLPSTTSSASGATERLASDRPIGRIEPVFEFHEAMPTGVTVAAGGRIFVNFPRWGDEVPFTVGEIRAGRVVPYPDAAINRFDPGRPGETLGSVQSVVVDPANRLWILDTAAPGFSAPVAGGAKLVAVDLATDKVVKTIVLSASTVLSTTYINDVRFDLRQGKAGVAYITDSSVSGPGGIIVVDLDSGESWRKLTGHPSTSPDPAFIPVVEGERLAVRQTGKPPAPFNVASDGIAISADGATLYYCPLSSRHLYSIPTALLLDRSAPEATVAAAVVDLGEKGASDGLEADDKGRIYAGDYERNSVRRREADGEWTTIAHDPRILWPDTLSVASDGYMYFTANQLHRQAQFHEGRDLREKPYTLFRVKIDAGPVLLK</sequence>
<dbReference type="InterPro" id="IPR011042">
    <property type="entry name" value="6-blade_b-propeller_TolB-like"/>
</dbReference>
<evidence type="ECO:0000313" key="5">
    <source>
        <dbReference type="EMBL" id="MDR6290903.1"/>
    </source>
</evidence>
<dbReference type="EMBL" id="JAVDPW010000005">
    <property type="protein sequence ID" value="MDR6290903.1"/>
    <property type="molecule type" value="Genomic_DNA"/>
</dbReference>
<dbReference type="InterPro" id="IPR017996">
    <property type="entry name" value="MRJP/yellow-related"/>
</dbReference>